<evidence type="ECO:0000313" key="2">
    <source>
        <dbReference type="Proteomes" id="UP000277212"/>
    </source>
</evidence>
<dbReference type="Proteomes" id="UP000277212">
    <property type="component" value="Unassembled WGS sequence"/>
</dbReference>
<sequence>MTNRWTFQAVPGIFVEIADIAHQYPQGKVTTQPSLGLIPGQKYPSDDPNASDQRDWARLAAYVRWLNETCPENVCYKLLYLTRHGTGVHNKVHAEVGSEAWNSRVSFQDGNDKETWFDAFLTDVGIQQATELNTFWTNLINIDGAPLPEILYTSPLARCLQTTSLVFSSLMSSHSATFQPKVKELLRERITMHTCDFRRPRTWIAEKYPNYKIEEGFTEDDGFRKRSGPETREEHVERKQRALEEIFEEAKDSQFLSLTVHSYAIRAIQAAVGAGVCRTREGTSIALLVRGERQGQVNGTAEG</sequence>
<dbReference type="Gene3D" id="3.40.50.1240">
    <property type="entry name" value="Phosphoglycerate mutase-like"/>
    <property type="match status" value="1"/>
</dbReference>
<dbReference type="InterPro" id="IPR050275">
    <property type="entry name" value="PGM_Phosphatase"/>
</dbReference>
<dbReference type="AlphaFoldDB" id="A0A3M2RZA9"/>
<dbReference type="PANTHER" id="PTHR48100:SF1">
    <property type="entry name" value="HISTIDINE PHOSPHATASE FAMILY PROTEIN-RELATED"/>
    <property type="match status" value="1"/>
</dbReference>
<dbReference type="PANTHER" id="PTHR48100">
    <property type="entry name" value="BROAD-SPECIFICITY PHOSPHATASE YOR283W-RELATED"/>
    <property type="match status" value="1"/>
</dbReference>
<dbReference type="CDD" id="cd07067">
    <property type="entry name" value="HP_PGM_like"/>
    <property type="match status" value="1"/>
</dbReference>
<name>A0A3M2RZA9_9HYPO</name>
<reference evidence="1 2" key="1">
    <citation type="submission" date="2017-06" db="EMBL/GenBank/DDBJ databases">
        <title>Comparative genomic analysis of Ambrosia Fusariam Clade fungi.</title>
        <authorList>
            <person name="Stajich J.E."/>
            <person name="Carrillo J."/>
            <person name="Kijimoto T."/>
            <person name="Eskalen A."/>
            <person name="O'Donnell K."/>
            <person name="Kasson M."/>
        </authorList>
    </citation>
    <scope>NUCLEOTIDE SEQUENCE [LARGE SCALE GENOMIC DNA]</scope>
    <source>
        <strain evidence="1">UCR3666</strain>
    </source>
</reference>
<evidence type="ECO:0000313" key="1">
    <source>
        <dbReference type="EMBL" id="RMJ10623.1"/>
    </source>
</evidence>
<proteinExistence type="predicted"/>
<dbReference type="GO" id="GO:0016791">
    <property type="term" value="F:phosphatase activity"/>
    <property type="evidence" value="ECO:0007669"/>
    <property type="project" value="TreeGrafter"/>
</dbReference>
<comment type="caution">
    <text evidence="1">The sequence shown here is derived from an EMBL/GenBank/DDBJ whole genome shotgun (WGS) entry which is preliminary data.</text>
</comment>
<dbReference type="OrthoDB" id="496981at2759"/>
<dbReference type="InterPro" id="IPR029033">
    <property type="entry name" value="His_PPase_superfam"/>
</dbReference>
<dbReference type="InterPro" id="IPR013078">
    <property type="entry name" value="His_Pase_superF_clade-1"/>
</dbReference>
<dbReference type="Pfam" id="PF00300">
    <property type="entry name" value="His_Phos_1"/>
    <property type="match status" value="1"/>
</dbReference>
<organism evidence="1 2">
    <name type="scientific">Fusarium kuroshium</name>
    <dbReference type="NCBI Taxonomy" id="2010991"/>
    <lineage>
        <taxon>Eukaryota</taxon>
        <taxon>Fungi</taxon>
        <taxon>Dikarya</taxon>
        <taxon>Ascomycota</taxon>
        <taxon>Pezizomycotina</taxon>
        <taxon>Sordariomycetes</taxon>
        <taxon>Hypocreomycetidae</taxon>
        <taxon>Hypocreales</taxon>
        <taxon>Nectriaceae</taxon>
        <taxon>Fusarium</taxon>
        <taxon>Fusarium solani species complex</taxon>
    </lineage>
</organism>
<accession>A0A3M2RZA9</accession>
<dbReference type="GO" id="GO:0005737">
    <property type="term" value="C:cytoplasm"/>
    <property type="evidence" value="ECO:0007669"/>
    <property type="project" value="TreeGrafter"/>
</dbReference>
<dbReference type="EMBL" id="NKUJ01000196">
    <property type="protein sequence ID" value="RMJ10623.1"/>
    <property type="molecule type" value="Genomic_DNA"/>
</dbReference>
<keyword evidence="2" id="KW-1185">Reference proteome</keyword>
<protein>
    <recommendedName>
        <fullName evidence="3">Phosphoglycerate mutase</fullName>
    </recommendedName>
</protein>
<dbReference type="SUPFAM" id="SSF53254">
    <property type="entry name" value="Phosphoglycerate mutase-like"/>
    <property type="match status" value="1"/>
</dbReference>
<evidence type="ECO:0008006" key="3">
    <source>
        <dbReference type="Google" id="ProtNLM"/>
    </source>
</evidence>
<gene>
    <name evidence="1" type="ORF">CDV36_009741</name>
</gene>